<dbReference type="CDD" id="cd00473">
    <property type="entry name" value="bS6"/>
    <property type="match status" value="1"/>
</dbReference>
<reference evidence="10" key="2">
    <citation type="journal article" date="2021" name="PeerJ">
        <title>Extensive microbial diversity within the chicken gut microbiome revealed by metagenomics and culture.</title>
        <authorList>
            <person name="Gilroy R."/>
            <person name="Ravi A."/>
            <person name="Getino M."/>
            <person name="Pursley I."/>
            <person name="Horton D.L."/>
            <person name="Alikhan N.F."/>
            <person name="Baker D."/>
            <person name="Gharbi K."/>
            <person name="Hall N."/>
            <person name="Watson M."/>
            <person name="Adriaenssens E.M."/>
            <person name="Foster-Nyarko E."/>
            <person name="Jarju S."/>
            <person name="Secka A."/>
            <person name="Antonio M."/>
            <person name="Oren A."/>
            <person name="Chaudhuri R.R."/>
            <person name="La Ragione R."/>
            <person name="Hildebrand F."/>
            <person name="Pallen M.J."/>
        </authorList>
    </citation>
    <scope>NUCLEOTIDE SEQUENCE</scope>
    <source>
        <strain evidence="10">ChiSxjej2B14-8506</strain>
    </source>
</reference>
<dbReference type="GO" id="GO:0005840">
    <property type="term" value="C:ribosome"/>
    <property type="evidence" value="ECO:0007669"/>
    <property type="project" value="UniProtKB-KW"/>
</dbReference>
<reference evidence="10" key="1">
    <citation type="submission" date="2020-10" db="EMBL/GenBank/DDBJ databases">
        <authorList>
            <person name="Gilroy R."/>
        </authorList>
    </citation>
    <scope>NUCLEOTIDE SEQUENCE</scope>
    <source>
        <strain evidence="10">ChiSxjej2B14-8506</strain>
    </source>
</reference>
<dbReference type="InterPro" id="IPR035980">
    <property type="entry name" value="Ribosomal_bS6_sf"/>
</dbReference>
<feature type="compositionally biased region" description="Low complexity" evidence="9">
    <location>
        <begin position="106"/>
        <end position="117"/>
    </location>
</feature>
<dbReference type="GO" id="GO:0005737">
    <property type="term" value="C:cytoplasm"/>
    <property type="evidence" value="ECO:0007669"/>
    <property type="project" value="UniProtKB-ARBA"/>
</dbReference>
<dbReference type="PROSITE" id="PS01048">
    <property type="entry name" value="RIBOSOMAL_S6"/>
    <property type="match status" value="1"/>
</dbReference>
<evidence type="ECO:0000256" key="6">
    <source>
        <dbReference type="ARBA" id="ARBA00035104"/>
    </source>
</evidence>
<evidence type="ECO:0000256" key="4">
    <source>
        <dbReference type="ARBA" id="ARBA00022980"/>
    </source>
</evidence>
<accession>A0A9D1S5E8</accession>
<evidence type="ECO:0000256" key="2">
    <source>
        <dbReference type="ARBA" id="ARBA00022730"/>
    </source>
</evidence>
<keyword evidence="2 8" id="KW-0699">rRNA-binding</keyword>
<protein>
    <recommendedName>
        <fullName evidence="7 8">Small ribosomal subunit protein bS6</fullName>
    </recommendedName>
</protein>
<dbReference type="InterPro" id="IPR020815">
    <property type="entry name" value="Ribosomal_bS6_CS"/>
</dbReference>
<evidence type="ECO:0000313" key="10">
    <source>
        <dbReference type="EMBL" id="HIU47556.1"/>
    </source>
</evidence>
<comment type="function">
    <text evidence="6 8">Binds together with bS18 to 16S ribosomal RNA.</text>
</comment>
<evidence type="ECO:0000256" key="8">
    <source>
        <dbReference type="HAMAP-Rule" id="MF_00360"/>
    </source>
</evidence>
<comment type="similarity">
    <text evidence="1 8">Belongs to the bacterial ribosomal protein bS6 family.</text>
</comment>
<keyword evidence="4 8" id="KW-0689">Ribosomal protein</keyword>
<evidence type="ECO:0000256" key="9">
    <source>
        <dbReference type="SAM" id="MobiDB-lite"/>
    </source>
</evidence>
<dbReference type="NCBIfam" id="TIGR00166">
    <property type="entry name" value="S6"/>
    <property type="match status" value="1"/>
</dbReference>
<evidence type="ECO:0000313" key="11">
    <source>
        <dbReference type="Proteomes" id="UP000824123"/>
    </source>
</evidence>
<dbReference type="AlphaFoldDB" id="A0A9D1S5E8"/>
<feature type="region of interest" description="Disordered" evidence="9">
    <location>
        <begin position="98"/>
        <end position="117"/>
    </location>
</feature>
<dbReference type="HAMAP" id="MF_00360">
    <property type="entry name" value="Ribosomal_bS6"/>
    <property type="match status" value="1"/>
</dbReference>
<gene>
    <name evidence="8" type="primary">rpsF</name>
    <name evidence="10" type="ORF">IAC59_09935</name>
</gene>
<evidence type="ECO:0000256" key="7">
    <source>
        <dbReference type="ARBA" id="ARBA00035294"/>
    </source>
</evidence>
<feature type="region of interest" description="Disordered" evidence="9">
    <location>
        <begin position="131"/>
        <end position="154"/>
    </location>
</feature>
<dbReference type="SUPFAM" id="SSF54995">
    <property type="entry name" value="Ribosomal protein S6"/>
    <property type="match status" value="1"/>
</dbReference>
<name>A0A9D1S5E8_9FIRM</name>
<dbReference type="GO" id="GO:0003735">
    <property type="term" value="F:structural constituent of ribosome"/>
    <property type="evidence" value="ECO:0007669"/>
    <property type="project" value="InterPro"/>
</dbReference>
<keyword evidence="5 8" id="KW-0687">Ribonucleoprotein</keyword>
<dbReference type="Gene3D" id="3.30.70.60">
    <property type="match status" value="1"/>
</dbReference>
<dbReference type="EMBL" id="DVNK01000059">
    <property type="protein sequence ID" value="HIU47556.1"/>
    <property type="molecule type" value="Genomic_DNA"/>
</dbReference>
<dbReference type="InterPro" id="IPR014717">
    <property type="entry name" value="Transl_elong_EF1B/ribsomal_bS6"/>
</dbReference>
<dbReference type="GO" id="GO:0070181">
    <property type="term" value="F:small ribosomal subunit rRNA binding"/>
    <property type="evidence" value="ECO:0007669"/>
    <property type="project" value="TreeGrafter"/>
</dbReference>
<dbReference type="InterPro" id="IPR000529">
    <property type="entry name" value="Ribosomal_bS6"/>
</dbReference>
<dbReference type="Pfam" id="PF01250">
    <property type="entry name" value="Ribosomal_S6"/>
    <property type="match status" value="1"/>
</dbReference>
<sequence length="154" mass="17169">MNHYEAMYIIDAMVEEQPRKDLIERFSNLIVQNGGTVERIDEWGKRNLAYPINYKTVGYYVLMFFTAPSAMPRELERNFQISESVLRYLVVVNDGKLPPKREQRSATPAAGAQAAPVASAPVIKIADTATDEMVLTPEAPAQEQPAGESAPEQQ</sequence>
<dbReference type="PANTHER" id="PTHR21011:SF1">
    <property type="entry name" value="SMALL RIBOSOMAL SUBUNIT PROTEIN BS6M"/>
    <property type="match status" value="1"/>
</dbReference>
<proteinExistence type="inferred from homology"/>
<evidence type="ECO:0000256" key="1">
    <source>
        <dbReference type="ARBA" id="ARBA00009512"/>
    </source>
</evidence>
<comment type="caution">
    <text evidence="10">The sequence shown here is derived from an EMBL/GenBank/DDBJ whole genome shotgun (WGS) entry which is preliminary data.</text>
</comment>
<dbReference type="GO" id="GO:0006412">
    <property type="term" value="P:translation"/>
    <property type="evidence" value="ECO:0007669"/>
    <property type="project" value="UniProtKB-UniRule"/>
</dbReference>
<organism evidence="10 11">
    <name type="scientific">Candidatus Fimadaptatus faecigallinarum</name>
    <dbReference type="NCBI Taxonomy" id="2840814"/>
    <lineage>
        <taxon>Bacteria</taxon>
        <taxon>Bacillati</taxon>
        <taxon>Bacillota</taxon>
        <taxon>Clostridia</taxon>
        <taxon>Eubacteriales</taxon>
        <taxon>Candidatus Fimadaptatus</taxon>
    </lineage>
</organism>
<dbReference type="Proteomes" id="UP000824123">
    <property type="component" value="Unassembled WGS sequence"/>
</dbReference>
<evidence type="ECO:0000256" key="5">
    <source>
        <dbReference type="ARBA" id="ARBA00023274"/>
    </source>
</evidence>
<dbReference type="InterPro" id="IPR020814">
    <property type="entry name" value="Ribosomal_S6_plastid/chlpt"/>
</dbReference>
<dbReference type="GO" id="GO:1990904">
    <property type="term" value="C:ribonucleoprotein complex"/>
    <property type="evidence" value="ECO:0007669"/>
    <property type="project" value="UniProtKB-KW"/>
</dbReference>
<evidence type="ECO:0000256" key="3">
    <source>
        <dbReference type="ARBA" id="ARBA00022884"/>
    </source>
</evidence>
<dbReference type="PANTHER" id="PTHR21011">
    <property type="entry name" value="MITOCHONDRIAL 28S RIBOSOMAL PROTEIN S6"/>
    <property type="match status" value="1"/>
</dbReference>
<keyword evidence="3 8" id="KW-0694">RNA-binding</keyword>